<reference evidence="1 2" key="1">
    <citation type="submission" date="2016-09" db="EMBL/GenBank/DDBJ databases">
        <title>Genome-resolved meta-omics ties microbial dynamics to process performance in biotechnology for thiocyanate degradation.</title>
        <authorList>
            <person name="Kantor R.S."/>
            <person name="Huddy R.J."/>
            <person name="Iyer R."/>
            <person name="Thomas B.C."/>
            <person name="Brown C.T."/>
            <person name="Anantharaman K."/>
            <person name="Tringe S."/>
            <person name="Hettich R.L."/>
            <person name="Harrison S.T."/>
            <person name="Banfield J.F."/>
        </authorList>
    </citation>
    <scope>NUCLEOTIDE SEQUENCE [LARGE SCALE GENOMIC DNA]</scope>
    <source>
        <strain evidence="1">59-99</strain>
    </source>
</reference>
<organism evidence="1 2">
    <name type="scientific">Candidatus Kapaibacterium thiocyanatum</name>
    <dbReference type="NCBI Taxonomy" id="1895771"/>
    <lineage>
        <taxon>Bacteria</taxon>
        <taxon>Pseudomonadati</taxon>
        <taxon>Candidatus Kapaibacteriota</taxon>
        <taxon>Candidatus Kapaibacteriia</taxon>
        <taxon>Candidatus Kapaibacteriales</taxon>
        <taxon>Candidatus Kapaibacteriaceae</taxon>
        <taxon>Candidatus Kapaibacterium</taxon>
    </lineage>
</organism>
<dbReference type="STRING" id="1895771.BGO89_00490"/>
<dbReference type="Proteomes" id="UP000184233">
    <property type="component" value="Unassembled WGS sequence"/>
</dbReference>
<comment type="caution">
    <text evidence="1">The sequence shown here is derived from an EMBL/GenBank/DDBJ whole genome shotgun (WGS) entry which is preliminary data.</text>
</comment>
<accession>A0A1M3L6B1</accession>
<evidence type="ECO:0000313" key="1">
    <source>
        <dbReference type="EMBL" id="OJX61112.1"/>
    </source>
</evidence>
<proteinExistence type="predicted"/>
<gene>
    <name evidence="1" type="ORF">BGO89_00490</name>
</gene>
<dbReference type="AlphaFoldDB" id="A0A1M3L6B1"/>
<evidence type="ECO:0000313" key="2">
    <source>
        <dbReference type="Proteomes" id="UP000184233"/>
    </source>
</evidence>
<protein>
    <submittedName>
        <fullName evidence="1">Uncharacterized protein</fullName>
    </submittedName>
</protein>
<name>A0A1M3L6B1_9BACT</name>
<sequence>MRPALTSFVVLLFVSLSIVGCSSEETVISESKFNLGSNRIDDTLTITITALNAIKYGSTNPNVITPLKSRQHLSLVSSSISKGTAVFDVMRADTVIFKHVFTPNGPSFPDGTTLVGAIDSVRVVATGFTGTTAIRFVGE</sequence>
<dbReference type="EMBL" id="MKVH01000002">
    <property type="protein sequence ID" value="OJX61112.1"/>
    <property type="molecule type" value="Genomic_DNA"/>
</dbReference>
<dbReference type="PROSITE" id="PS51257">
    <property type="entry name" value="PROKAR_LIPOPROTEIN"/>
    <property type="match status" value="1"/>
</dbReference>